<gene>
    <name evidence="5" type="ORF">Mal64_34140</name>
</gene>
<dbReference type="InterPro" id="IPR051620">
    <property type="entry name" value="ORF904-like_C"/>
</dbReference>
<feature type="region of interest" description="Disordered" evidence="2">
    <location>
        <begin position="740"/>
        <end position="760"/>
    </location>
</feature>
<dbReference type="InterPro" id="IPR015330">
    <property type="entry name" value="DNA_primase/pol_bifunc_N"/>
</dbReference>
<dbReference type="SUPFAM" id="SSF56747">
    <property type="entry name" value="Prim-pol domain"/>
    <property type="match status" value="1"/>
</dbReference>
<feature type="region of interest" description="Disordered" evidence="2">
    <location>
        <begin position="222"/>
        <end position="242"/>
    </location>
</feature>
<dbReference type="Pfam" id="PF09250">
    <property type="entry name" value="Prim-Pol"/>
    <property type="match status" value="1"/>
</dbReference>
<dbReference type="PANTHER" id="PTHR35372">
    <property type="entry name" value="ATP BINDING PROTEIN-RELATED"/>
    <property type="match status" value="1"/>
</dbReference>
<keyword evidence="6" id="KW-1185">Reference proteome</keyword>
<dbReference type="Pfam" id="PF13148">
    <property type="entry name" value="DUF3987"/>
    <property type="match status" value="1"/>
</dbReference>
<dbReference type="SMART" id="SM00943">
    <property type="entry name" value="Prim-Pol"/>
    <property type="match status" value="1"/>
</dbReference>
<evidence type="ECO:0000256" key="1">
    <source>
        <dbReference type="ARBA" id="ARBA00022801"/>
    </source>
</evidence>
<evidence type="ECO:0000259" key="3">
    <source>
        <dbReference type="SMART" id="SM00942"/>
    </source>
</evidence>
<feature type="compositionally biased region" description="Polar residues" evidence="2">
    <location>
        <begin position="1"/>
        <end position="25"/>
    </location>
</feature>
<evidence type="ECO:0000259" key="4">
    <source>
        <dbReference type="SMART" id="SM00943"/>
    </source>
</evidence>
<feature type="domain" description="DNA primase/polymerase bifunctional N-terminal" evidence="4">
    <location>
        <begin position="56"/>
        <end position="213"/>
    </location>
</feature>
<protein>
    <recommendedName>
        <fullName evidence="7">DNA primase/polymerase bifunctional N-terminal domain-containing protein</fullName>
    </recommendedName>
</protein>
<dbReference type="Proteomes" id="UP000315440">
    <property type="component" value="Unassembled WGS sequence"/>
</dbReference>
<dbReference type="EMBL" id="SJPQ01000004">
    <property type="protein sequence ID" value="TWT86587.1"/>
    <property type="molecule type" value="Genomic_DNA"/>
</dbReference>
<organism evidence="5 6">
    <name type="scientific">Pseudobythopirellula maris</name>
    <dbReference type="NCBI Taxonomy" id="2527991"/>
    <lineage>
        <taxon>Bacteria</taxon>
        <taxon>Pseudomonadati</taxon>
        <taxon>Planctomycetota</taxon>
        <taxon>Planctomycetia</taxon>
        <taxon>Pirellulales</taxon>
        <taxon>Lacipirellulaceae</taxon>
        <taxon>Pseudobythopirellula</taxon>
    </lineage>
</organism>
<dbReference type="AlphaFoldDB" id="A0A5C5ZHX3"/>
<dbReference type="GO" id="GO:0016787">
    <property type="term" value="F:hydrolase activity"/>
    <property type="evidence" value="ECO:0007669"/>
    <property type="project" value="UniProtKB-KW"/>
</dbReference>
<reference evidence="5 6" key="1">
    <citation type="submission" date="2019-02" db="EMBL/GenBank/DDBJ databases">
        <title>Deep-cultivation of Planctomycetes and their phenomic and genomic characterization uncovers novel biology.</title>
        <authorList>
            <person name="Wiegand S."/>
            <person name="Jogler M."/>
            <person name="Boedeker C."/>
            <person name="Pinto D."/>
            <person name="Vollmers J."/>
            <person name="Rivas-Marin E."/>
            <person name="Kohn T."/>
            <person name="Peeters S.H."/>
            <person name="Heuer A."/>
            <person name="Rast P."/>
            <person name="Oberbeckmann S."/>
            <person name="Bunk B."/>
            <person name="Jeske O."/>
            <person name="Meyerdierks A."/>
            <person name="Storesund J.E."/>
            <person name="Kallscheuer N."/>
            <person name="Luecker S."/>
            <person name="Lage O.M."/>
            <person name="Pohl T."/>
            <person name="Merkel B.J."/>
            <person name="Hornburger P."/>
            <person name="Mueller R.-W."/>
            <person name="Bruemmer F."/>
            <person name="Labrenz M."/>
            <person name="Spormann A.M."/>
            <person name="Op Den Camp H."/>
            <person name="Overmann J."/>
            <person name="Amann R."/>
            <person name="Jetten M.S.M."/>
            <person name="Mascher T."/>
            <person name="Medema M.H."/>
            <person name="Devos D.P."/>
            <person name="Kaster A.-K."/>
            <person name="Ovreas L."/>
            <person name="Rohde M."/>
            <person name="Galperin M.Y."/>
            <person name="Jogler C."/>
        </authorList>
    </citation>
    <scope>NUCLEOTIDE SEQUENCE [LARGE SCALE GENOMIC DNA]</scope>
    <source>
        <strain evidence="5 6">Mal64</strain>
    </source>
</reference>
<dbReference type="SMART" id="SM00942">
    <property type="entry name" value="PriCT_1"/>
    <property type="match status" value="1"/>
</dbReference>
<dbReference type="InterPro" id="IPR025048">
    <property type="entry name" value="DUF3987"/>
</dbReference>
<sequence length="795" mass="86432">MSQERSTPSADKWTTNPVDTDTTSRIPGKDGVSSASDTFGSVKASLARDLNPTTAAGHYAEQHGLAVFPCNRDKKPATPQGFKDATKNPTVFERQFKGGCIVAVATGETSEVLVLDVDMPGGDESLKELEAQNGSLPATVTATTPRGGRHYYFRMPVGKDLRCSVGKIADKIDIRANGGYVLAPPGKTKSGGYEWVTDRSPDEASFAEPPEWLVDLIEKSDSTAPSEYDSPGGETIAEGSRNSTLASLAGSMRRRGMSPEAIEAALLAENKTRCLPPLEAVEVRQIASSVARYAPGQQASTPPLVFEPFPVEVLPEPVKGFVVEGAKAIGCDTSYIALPMLTAMAAAIGNSRRIELKKGWTEPAILWTAIVGDSGTMKSPAFELALGPVRRRQSQAMADHDANNTEYLAKKDFYDADKANRRKRGGEGPQPDAPEAPIAVRYVADDLTIEALAGLLSNQPRGLLVARDELAGWFNSFDRYSQASGGDAARWLELHAGRSLMVDRKTGDKPTLFVPRAAVSIAGGIQPGVLRRALSPQYRESGMAARLLFASPPHLPKRWTEEEVDPNKTAAMERLFDRLYELDFEANERGDLEPRIASLSYRAKPVWIEFYNNHANEQAAMTGELSAAWSKLEGYAARLALVIHYAVWAVKDSALGGDDPRIVEESSVVAGIKLAEWFKHEARRIYGDLHANEADRSQKQLMDHIRSLGGTCTVRELHRSVRSKATAAEIEEELNVLVKSGHGDWKSQPPGESGGRPTRRFVLQESEAEKVFNEVGCDDIQPSDLDSDSRCDGRQ</sequence>
<dbReference type="OrthoDB" id="279540at2"/>
<keyword evidence="1" id="KW-0378">Hydrolase</keyword>
<comment type="caution">
    <text evidence="5">The sequence shown here is derived from an EMBL/GenBank/DDBJ whole genome shotgun (WGS) entry which is preliminary data.</text>
</comment>
<evidence type="ECO:0008006" key="7">
    <source>
        <dbReference type="Google" id="ProtNLM"/>
    </source>
</evidence>
<feature type="region of interest" description="Disordered" evidence="2">
    <location>
        <begin position="773"/>
        <end position="795"/>
    </location>
</feature>
<dbReference type="PANTHER" id="PTHR35372:SF2">
    <property type="entry name" value="SF3 HELICASE DOMAIN-CONTAINING PROTEIN"/>
    <property type="match status" value="1"/>
</dbReference>
<evidence type="ECO:0000313" key="6">
    <source>
        <dbReference type="Proteomes" id="UP000315440"/>
    </source>
</evidence>
<dbReference type="CDD" id="cd04859">
    <property type="entry name" value="Prim_Pol"/>
    <property type="match status" value="1"/>
</dbReference>
<feature type="region of interest" description="Disordered" evidence="2">
    <location>
        <begin position="1"/>
        <end position="37"/>
    </location>
</feature>
<feature type="domain" description="Primase C-terminal 1" evidence="3">
    <location>
        <begin position="230"/>
        <end position="296"/>
    </location>
</feature>
<evidence type="ECO:0000313" key="5">
    <source>
        <dbReference type="EMBL" id="TWT86587.1"/>
    </source>
</evidence>
<dbReference type="Pfam" id="PF08708">
    <property type="entry name" value="PriCT_1"/>
    <property type="match status" value="1"/>
</dbReference>
<evidence type="ECO:0000256" key="2">
    <source>
        <dbReference type="SAM" id="MobiDB-lite"/>
    </source>
</evidence>
<accession>A0A5C5ZHX3</accession>
<name>A0A5C5ZHX3_9BACT</name>
<dbReference type="InterPro" id="IPR014820">
    <property type="entry name" value="PriCT_1"/>
</dbReference>
<proteinExistence type="predicted"/>
<dbReference type="RefSeq" id="WP_146402482.1">
    <property type="nucleotide sequence ID" value="NZ_SJPQ01000004.1"/>
</dbReference>